<proteinExistence type="predicted"/>
<dbReference type="Proteomes" id="UP000729402">
    <property type="component" value="Unassembled WGS sequence"/>
</dbReference>
<reference evidence="1" key="2">
    <citation type="submission" date="2021-02" db="EMBL/GenBank/DDBJ databases">
        <authorList>
            <person name="Kimball J.A."/>
            <person name="Haas M.W."/>
            <person name="Macchietto M."/>
            <person name="Kono T."/>
            <person name="Duquette J."/>
            <person name="Shao M."/>
        </authorList>
    </citation>
    <scope>NUCLEOTIDE SEQUENCE</scope>
    <source>
        <tissue evidence="1">Fresh leaf tissue</tissue>
    </source>
</reference>
<dbReference type="EMBL" id="JAAALK010000080">
    <property type="protein sequence ID" value="KAG8093102.1"/>
    <property type="molecule type" value="Genomic_DNA"/>
</dbReference>
<evidence type="ECO:0000313" key="1">
    <source>
        <dbReference type="EMBL" id="KAG8093102.1"/>
    </source>
</evidence>
<accession>A0A8J6BQI9</accession>
<comment type="caution">
    <text evidence="1">The sequence shown here is derived from an EMBL/GenBank/DDBJ whole genome shotgun (WGS) entry which is preliminary data.</text>
</comment>
<name>A0A8J6BQI9_ZIZPA</name>
<gene>
    <name evidence="1" type="ORF">GUJ93_ZPchr0012g20912</name>
</gene>
<dbReference type="AlphaFoldDB" id="A0A8J6BQI9"/>
<protein>
    <submittedName>
        <fullName evidence="1">Uncharacterized protein</fullName>
    </submittedName>
</protein>
<organism evidence="1 2">
    <name type="scientific">Zizania palustris</name>
    <name type="common">Northern wild rice</name>
    <dbReference type="NCBI Taxonomy" id="103762"/>
    <lineage>
        <taxon>Eukaryota</taxon>
        <taxon>Viridiplantae</taxon>
        <taxon>Streptophyta</taxon>
        <taxon>Embryophyta</taxon>
        <taxon>Tracheophyta</taxon>
        <taxon>Spermatophyta</taxon>
        <taxon>Magnoliopsida</taxon>
        <taxon>Liliopsida</taxon>
        <taxon>Poales</taxon>
        <taxon>Poaceae</taxon>
        <taxon>BOP clade</taxon>
        <taxon>Oryzoideae</taxon>
        <taxon>Oryzeae</taxon>
        <taxon>Zizaniinae</taxon>
        <taxon>Zizania</taxon>
    </lineage>
</organism>
<keyword evidence="2" id="KW-1185">Reference proteome</keyword>
<evidence type="ECO:0000313" key="2">
    <source>
        <dbReference type="Proteomes" id="UP000729402"/>
    </source>
</evidence>
<reference evidence="1" key="1">
    <citation type="journal article" date="2021" name="bioRxiv">
        <title>Whole Genome Assembly and Annotation of Northern Wild Rice, Zizania palustris L., Supports a Whole Genome Duplication in the Zizania Genus.</title>
        <authorList>
            <person name="Haas M."/>
            <person name="Kono T."/>
            <person name="Macchietto M."/>
            <person name="Millas R."/>
            <person name="McGilp L."/>
            <person name="Shao M."/>
            <person name="Duquette J."/>
            <person name="Hirsch C.N."/>
            <person name="Kimball J."/>
        </authorList>
    </citation>
    <scope>NUCLEOTIDE SEQUENCE</scope>
    <source>
        <tissue evidence="1">Fresh leaf tissue</tissue>
    </source>
</reference>
<sequence>MRRMPNGEKRSFGLITGTIFWNSLLCDTVLRPNDGEEHSLSAAPSAQILIQNSFITCKSHSITSPNSRAVEEIIGHEKATMIEDKGGVVELRGMTRPIHCLLKLKSWLQWKMECVYKTAQERAASWFWNLLLCKANHLPGFKCFADAA</sequence>